<evidence type="ECO:0000256" key="1">
    <source>
        <dbReference type="SAM" id="Phobius"/>
    </source>
</evidence>
<proteinExistence type="predicted"/>
<keyword evidence="3" id="KW-1185">Reference proteome</keyword>
<gene>
    <name evidence="2" type="ORF">N0V89_004207</name>
</gene>
<keyword evidence="1" id="KW-0472">Membrane</keyword>
<evidence type="ECO:0000313" key="2">
    <source>
        <dbReference type="EMBL" id="KAJ4356177.1"/>
    </source>
</evidence>
<dbReference type="Proteomes" id="UP001140513">
    <property type="component" value="Unassembled WGS sequence"/>
</dbReference>
<dbReference type="EMBL" id="JAPEUX010000003">
    <property type="protein sequence ID" value="KAJ4356177.1"/>
    <property type="molecule type" value="Genomic_DNA"/>
</dbReference>
<organism evidence="2 3">
    <name type="scientific">Didymosphaeria variabile</name>
    <dbReference type="NCBI Taxonomy" id="1932322"/>
    <lineage>
        <taxon>Eukaryota</taxon>
        <taxon>Fungi</taxon>
        <taxon>Dikarya</taxon>
        <taxon>Ascomycota</taxon>
        <taxon>Pezizomycotina</taxon>
        <taxon>Dothideomycetes</taxon>
        <taxon>Pleosporomycetidae</taxon>
        <taxon>Pleosporales</taxon>
        <taxon>Massarineae</taxon>
        <taxon>Didymosphaeriaceae</taxon>
        <taxon>Didymosphaeria</taxon>
    </lineage>
</organism>
<feature type="transmembrane region" description="Helical" evidence="1">
    <location>
        <begin position="114"/>
        <end position="134"/>
    </location>
</feature>
<dbReference type="GeneID" id="80907737"/>
<feature type="transmembrane region" description="Helical" evidence="1">
    <location>
        <begin position="170"/>
        <end position="191"/>
    </location>
</feature>
<dbReference type="RefSeq" id="XP_056073303.1">
    <property type="nucleotide sequence ID" value="XM_056212995.1"/>
</dbReference>
<evidence type="ECO:0000313" key="3">
    <source>
        <dbReference type="Proteomes" id="UP001140513"/>
    </source>
</evidence>
<feature type="transmembrane region" description="Helical" evidence="1">
    <location>
        <begin position="82"/>
        <end position="102"/>
    </location>
</feature>
<dbReference type="AlphaFoldDB" id="A0A9W8XQ46"/>
<keyword evidence="1" id="KW-0812">Transmembrane</keyword>
<feature type="transmembrane region" description="Helical" evidence="1">
    <location>
        <begin position="218"/>
        <end position="240"/>
    </location>
</feature>
<dbReference type="OrthoDB" id="3748943at2759"/>
<name>A0A9W8XQ46_9PLEO</name>
<keyword evidence="1" id="KW-1133">Transmembrane helix</keyword>
<sequence length="256" mass="28713">MSTSARISRDASRDRAHSTLDASSLFDSDSPWPRKRFVPPGWEVTTAITSHGLKAQEIKVVDDCKCQDHRQRYPEVEAIVQMFFRVCAIILNISVLIIVCILDTNLEQFMTVKVLYGVVGYSLLLNTLELLSLSNPQPTLLIHHLPLFFPAIASTSSPELQPRVPRLPSMYLAICELAGLIAGFWSAFLFLNPIVEHDANRGGCPVATCVTSEEHDMIYGYILEVMVGLVHVGFFLMAFVHWAKRKGPGWLEAWEK</sequence>
<comment type="caution">
    <text evidence="2">The sequence shown here is derived from an EMBL/GenBank/DDBJ whole genome shotgun (WGS) entry which is preliminary data.</text>
</comment>
<reference evidence="2" key="1">
    <citation type="submission" date="2022-10" db="EMBL/GenBank/DDBJ databases">
        <title>Tapping the CABI collections for fungal endophytes: first genome assemblies for Collariella, Neodidymelliopsis, Ascochyta clinopodiicola, Didymella pomorum, Didymosphaeria variabile, Neocosmospora piperis and Neocucurbitaria cava.</title>
        <authorList>
            <person name="Hill R."/>
        </authorList>
    </citation>
    <scope>NUCLEOTIDE SEQUENCE</scope>
    <source>
        <strain evidence="2">IMI 356815</strain>
    </source>
</reference>
<protein>
    <submittedName>
        <fullName evidence="2">Uncharacterized protein</fullName>
    </submittedName>
</protein>
<accession>A0A9W8XQ46</accession>